<feature type="non-terminal residue" evidence="5">
    <location>
        <position position="1"/>
    </location>
</feature>
<evidence type="ECO:0000256" key="1">
    <source>
        <dbReference type="ARBA" id="ARBA00022670"/>
    </source>
</evidence>
<feature type="non-terminal residue" evidence="5">
    <location>
        <position position="433"/>
    </location>
</feature>
<keyword evidence="1" id="KW-0645">Protease</keyword>
<name>A0A6A5TZ47_9PLEO</name>
<dbReference type="PRINTS" id="PR00723">
    <property type="entry name" value="SUBTILISIN"/>
</dbReference>
<reference evidence="5" key="1">
    <citation type="journal article" date="2020" name="Stud. Mycol.">
        <title>101 Dothideomycetes genomes: a test case for predicting lifestyles and emergence of pathogens.</title>
        <authorList>
            <person name="Haridas S."/>
            <person name="Albert R."/>
            <person name="Binder M."/>
            <person name="Bloem J."/>
            <person name="Labutti K."/>
            <person name="Salamov A."/>
            <person name="Andreopoulos B."/>
            <person name="Baker S."/>
            <person name="Barry K."/>
            <person name="Bills G."/>
            <person name="Bluhm B."/>
            <person name="Cannon C."/>
            <person name="Castanera R."/>
            <person name="Culley D."/>
            <person name="Daum C."/>
            <person name="Ezra D."/>
            <person name="Gonzalez J."/>
            <person name="Henrissat B."/>
            <person name="Kuo A."/>
            <person name="Liang C."/>
            <person name="Lipzen A."/>
            <person name="Lutzoni F."/>
            <person name="Magnuson J."/>
            <person name="Mondo S."/>
            <person name="Nolan M."/>
            <person name="Ohm R."/>
            <person name="Pangilinan J."/>
            <person name="Park H.-J."/>
            <person name="Ramirez L."/>
            <person name="Alfaro M."/>
            <person name="Sun H."/>
            <person name="Tritt A."/>
            <person name="Yoshinaga Y."/>
            <person name="Zwiers L.-H."/>
            <person name="Turgeon B."/>
            <person name="Goodwin S."/>
            <person name="Spatafora J."/>
            <person name="Crous P."/>
            <person name="Grigoriev I."/>
        </authorList>
    </citation>
    <scope>NUCLEOTIDE SEQUENCE</scope>
    <source>
        <strain evidence="5">CBS 675.92</strain>
    </source>
</reference>
<dbReference type="AlphaFoldDB" id="A0A6A5TZ47"/>
<dbReference type="GO" id="GO:0004252">
    <property type="term" value="F:serine-type endopeptidase activity"/>
    <property type="evidence" value="ECO:0007669"/>
    <property type="project" value="InterPro"/>
</dbReference>
<accession>A0A6A5TZ47</accession>
<dbReference type="InterPro" id="IPR000209">
    <property type="entry name" value="Peptidase_S8/S53_dom"/>
</dbReference>
<evidence type="ECO:0000313" key="5">
    <source>
        <dbReference type="EMBL" id="KAF1957614.1"/>
    </source>
</evidence>
<keyword evidence="6" id="KW-1185">Reference proteome</keyword>
<evidence type="ECO:0000256" key="2">
    <source>
        <dbReference type="ARBA" id="ARBA00022801"/>
    </source>
</evidence>
<dbReference type="InterPro" id="IPR015500">
    <property type="entry name" value="Peptidase_S8_subtilisin-rel"/>
</dbReference>
<proteinExistence type="predicted"/>
<dbReference type="CDD" id="cd07491">
    <property type="entry name" value="Peptidases_S8_7"/>
    <property type="match status" value="1"/>
</dbReference>
<feature type="domain" description="Peptidase S8/S53" evidence="4">
    <location>
        <begin position="132"/>
        <end position="366"/>
    </location>
</feature>
<organism evidence="5 6">
    <name type="scientific">Byssothecium circinans</name>
    <dbReference type="NCBI Taxonomy" id="147558"/>
    <lineage>
        <taxon>Eukaryota</taxon>
        <taxon>Fungi</taxon>
        <taxon>Dikarya</taxon>
        <taxon>Ascomycota</taxon>
        <taxon>Pezizomycotina</taxon>
        <taxon>Dothideomycetes</taxon>
        <taxon>Pleosporomycetidae</taxon>
        <taxon>Pleosporales</taxon>
        <taxon>Massarineae</taxon>
        <taxon>Massarinaceae</taxon>
        <taxon>Byssothecium</taxon>
    </lineage>
</organism>
<dbReference type="OrthoDB" id="3791004at2759"/>
<evidence type="ECO:0000259" key="4">
    <source>
        <dbReference type="Pfam" id="PF00082"/>
    </source>
</evidence>
<keyword evidence="2" id="KW-0378">Hydrolase</keyword>
<dbReference type="Gene3D" id="3.40.50.200">
    <property type="entry name" value="Peptidase S8/S53 domain"/>
    <property type="match status" value="1"/>
</dbReference>
<dbReference type="Pfam" id="PF00082">
    <property type="entry name" value="Peptidase_S8"/>
    <property type="match status" value="1"/>
</dbReference>
<dbReference type="EMBL" id="ML976989">
    <property type="protein sequence ID" value="KAF1957614.1"/>
    <property type="molecule type" value="Genomic_DNA"/>
</dbReference>
<dbReference type="Proteomes" id="UP000800035">
    <property type="component" value="Unassembled WGS sequence"/>
</dbReference>
<protein>
    <submittedName>
        <fullName evidence="5">Subtilisin-like protein</fullName>
    </submittedName>
</protein>
<gene>
    <name evidence="5" type="ORF">CC80DRAFT_392899</name>
</gene>
<dbReference type="SUPFAM" id="SSF52743">
    <property type="entry name" value="Subtilisin-like"/>
    <property type="match status" value="1"/>
</dbReference>
<evidence type="ECO:0000313" key="6">
    <source>
        <dbReference type="Proteomes" id="UP000800035"/>
    </source>
</evidence>
<sequence length="433" mass="48890">LRGKGVKNIIKVTVEDRHPPCHSDYAIETALKCLEIDILDWKKADICSETILEACPQIRQLHLWWSGLNGMLRSWSSEDGLAQLSQLTDIHLHQIHVTHQWFDTMDPFADYILTFDHQSRLNRSKIINMLKNEIRVCLIDDGVNMERRNLKENMETRGKSFHKVPSNGTPEEQRVHYASTADHGTLMANMIRRICPHVKITSYRLDVVQHVDGSRPHFTALSAAEAVEDASAQNFDIISMSWTIQRTRSKEYDNENLMDRLKKALESAHDNGALLFCAAPDSGNVSNSQFDDYYPIGSRARGIFKIGAAMAEGQAWPWAGGSTHLDYVLPGYEVRDRQDLGMKKNTPRSGSSIATALASGLAALIIHCVRLAALDSYEKRKGLGDDIPLKKLEEVKTFDAMNRIFSKMAQMDKGGARYIHVWNTFETHGSKLK</sequence>
<evidence type="ECO:0000256" key="3">
    <source>
        <dbReference type="ARBA" id="ARBA00022825"/>
    </source>
</evidence>
<dbReference type="InterPro" id="IPR036852">
    <property type="entry name" value="Peptidase_S8/S53_dom_sf"/>
</dbReference>
<dbReference type="GO" id="GO:0006508">
    <property type="term" value="P:proteolysis"/>
    <property type="evidence" value="ECO:0007669"/>
    <property type="project" value="UniProtKB-KW"/>
</dbReference>
<keyword evidence="3" id="KW-0720">Serine protease</keyword>